<dbReference type="InterPro" id="IPR008969">
    <property type="entry name" value="CarboxyPept-like_regulatory"/>
</dbReference>
<comment type="caution">
    <text evidence="4">The sequence shown here is derived from an EMBL/GenBank/DDBJ whole genome shotgun (WGS) entry which is preliminary data.</text>
</comment>
<keyword evidence="5" id="KW-1185">Reference proteome</keyword>
<comment type="similarity">
    <text evidence="1">Belongs to the protease inhibitor I39 (alpha-2-macroglobulin) family. Bacterial alpha-2-macroglobulin subfamily.</text>
</comment>
<dbReference type="InterPro" id="IPR001599">
    <property type="entry name" value="Macroglobln_a2"/>
</dbReference>
<accession>A0A3S0QU75</accession>
<dbReference type="RefSeq" id="WP_126678792.1">
    <property type="nucleotide sequence ID" value="NZ_RYYU01000001.1"/>
</dbReference>
<protein>
    <recommendedName>
        <fullName evidence="3">Alpha-2-macroglobulin domain-containing protein</fullName>
    </recommendedName>
</protein>
<dbReference type="InterPro" id="IPR002890">
    <property type="entry name" value="MG2"/>
</dbReference>
<dbReference type="InterPro" id="IPR008930">
    <property type="entry name" value="Terpenoid_cyclase/PrenylTrfase"/>
</dbReference>
<dbReference type="Gene3D" id="2.60.40.1930">
    <property type="match status" value="1"/>
</dbReference>
<feature type="domain" description="Alpha-2-macroglobulin" evidence="3">
    <location>
        <begin position="1175"/>
        <end position="1264"/>
    </location>
</feature>
<sequence length="1912" mass="214436">MRKFILLVLLTVSCLSASAQSYDELWGEVEKERGFKPQSYIATMEKIKAKAEREGNMPQLLKADFDIASCRVLLSPEVVNDVLEYMKKEELKWREKDGVASAFYCVFLHQSIIGDTVYSRQALANPDLLASKKASDYQPLVNILREADNVSGSDDLLYLIGNAVGKTRFLNDYYTRKGNRRAALLTALDILDESTSAPRSVTAGNATETTQGRHASLSTYEILDSLQNLYGDLSIAPEIDIRRCIKMRSDKIYSVKETYDAIVETINRNATYPRMDVLRNILSAITVPSVYYKLDKSLFSSRDSIELNMEYVNVKEVKITLYKIDESLNVKTLESDYDFDNITKGQIAAENVFTLPSLEPYLRGKTKLCMPPLPLGGYVLEIMADTLKAFKIPVRVSDLRLIMMSYPHDVARIMAVDANSGKPVSGVSLIAFEDDVQTQVAVTDSKGEAKVEYKMQSPIMPQTTTDRWSTLCHMYIFTEAERDNDQKLLVLTDRDIYRPGQEVNVTALIYRNFEYPNAKAIKGEKVVFTVEDTNGKEIFKAKGKTDEYGCCSVKFTIPKSGTTGKYDICVETEDEEEYKSFSVEEYKRPTFIVSLDEESAPYVLGDTIHLSGKTETLMGSPVQDATVVLELSCISMSSESKVCKNDTLITVVTDSKGCFNAVVTPAIYSKESDDKSPIYINVTAKVTDRAGETHSQRYYQMTLSEKPVSMMCNIFYDNVYERKSIGNLKLWSVNGNKVVQSLPITYWFEGYEKYSVTKQGNKKVSVEIPAEVPDGKYWLYATCMGDTLKREVIVFDIANKRPCYDTRSWFYATSSVLDPTGKTPVTIQIGSSDADVSVAYAIFSGNKVLEEGRFDMTDSIVSRDIYYQKRYGDGILVAVMWYRDGKLYEHNFRITKKKDDYHLKMKWETFRDRLQPGQTEQWMLNVTKPDGTAARANVFATMYDAALDLIESHWWPHYLENNSHDVPNISVISSEILVGENMFSYALPLVLLPEHFLHGTALMVNSVRPYVYGKVIDINKEPVIGATVMSMDEKVGTFTDIDGNFKIDIPVGTPFMVKFIGCATWTGISTPNNMLIRLDNDGVPIDEVVVSAYAIATNKSFKGSEVRVRGRSSIVADGVYGCYSNDEIESALFGATAGIAISNLVSFEPTKSAPDKTASTDFSAVPVRENLNELAFCYPNLRTDDRGNVAIGFTMPESLTKWQLKMFAHTKDLYVGNMDCSIVAAKDFMLQPNMPRFLRVGDDAHLSARILNISDRNVKGTARLVLIDPETEREVYTEDVEFDAAAEQTAVATFHYAPQADDPTLLICKMMASDGISSDGEQHYLPLLSRRELVMRTRPFTMYGSGKKTIDIASLLSPSSLDASLSIEYTNNPSMLMLQSLHAYTTPFDDCILCQSGALFVNSFGKRLVTENPALADSLVAWNKADSEADTPTGNLQRNEQLLNIVLQETPWAMAAKNETEQKRRLAEFLNVRSLTKKIDKDMERIDDRQNEDGSWGWFPGMNGSESITLLTLDALVNAQMVGLTDNKIKMNTMQTKAFAYLASAMEEHVKALKKEERQVPSRFMVEYLYLCAKAKPQLTQQQNEDKDYLVSLLDGCFRHGSIYERALCAIIFHDMGKDSLARDYAESVKQYSISDPERGRYFDTGKALYSWRSYKIPTQTKAIEALALITPDDRETIGEMQRWLLQEKRTQMWESSIAAVDAVNAFITGRENAFGLGGSPASITVDGDPLPMEGVTRAEGYVKVTMPAEGKRQVVIDKPADGTSWGAVYAQMICDVDDVESSGSDITVKREILKDGKPADHLRLGDRVTVRITVKAVRDFDFVQVSDRRPACLEPVMQTSGYDYTLRCYVSSRDTRTDYFIAQMPRGEWVIEKMFYVDRVGTYKSGTVTAQCAYAPEYTGTGTAVTVVVDE</sequence>
<dbReference type="EMBL" id="RYYU01000001">
    <property type="protein sequence ID" value="RUL59687.1"/>
    <property type="molecule type" value="Genomic_DNA"/>
</dbReference>
<dbReference type="Pfam" id="PF00207">
    <property type="entry name" value="A2M"/>
    <property type="match status" value="1"/>
</dbReference>
<organism evidence="4 5">
    <name type="scientific">Prevotella koreensis</name>
    <dbReference type="NCBI Taxonomy" id="2490854"/>
    <lineage>
        <taxon>Bacteria</taxon>
        <taxon>Pseudomonadati</taxon>
        <taxon>Bacteroidota</taxon>
        <taxon>Bacteroidia</taxon>
        <taxon>Bacteroidales</taxon>
        <taxon>Prevotellaceae</taxon>
        <taxon>Prevotella</taxon>
    </lineage>
</organism>
<dbReference type="Gene3D" id="1.50.10.20">
    <property type="match status" value="1"/>
</dbReference>
<evidence type="ECO:0000259" key="3">
    <source>
        <dbReference type="SMART" id="SM01360"/>
    </source>
</evidence>
<evidence type="ECO:0000256" key="1">
    <source>
        <dbReference type="ARBA" id="ARBA00010556"/>
    </source>
</evidence>
<dbReference type="OrthoDB" id="9767116at2"/>
<dbReference type="InterPro" id="IPR041246">
    <property type="entry name" value="Bact_MG10"/>
</dbReference>
<name>A0A3S0QU75_9BACT</name>
<dbReference type="InterPro" id="IPR051802">
    <property type="entry name" value="YfhM-like"/>
</dbReference>
<dbReference type="Pfam" id="PF13715">
    <property type="entry name" value="CarbopepD_reg_2"/>
    <property type="match status" value="1"/>
</dbReference>
<dbReference type="SMART" id="SM01360">
    <property type="entry name" value="A2M"/>
    <property type="match status" value="1"/>
</dbReference>
<feature type="signal peptide" evidence="2">
    <location>
        <begin position="1"/>
        <end position="19"/>
    </location>
</feature>
<evidence type="ECO:0000256" key="2">
    <source>
        <dbReference type="SAM" id="SignalP"/>
    </source>
</evidence>
<dbReference type="PANTHER" id="PTHR40094:SF1">
    <property type="entry name" value="UBIQUITIN DOMAIN-CONTAINING PROTEIN"/>
    <property type="match status" value="1"/>
</dbReference>
<dbReference type="Pfam" id="PF01835">
    <property type="entry name" value="MG2"/>
    <property type="match status" value="1"/>
</dbReference>
<gene>
    <name evidence="4" type="ORF">EHV08_07880</name>
</gene>
<keyword evidence="2" id="KW-0732">Signal</keyword>
<dbReference type="Pfam" id="PF17973">
    <property type="entry name" value="bMG10"/>
    <property type="match status" value="1"/>
</dbReference>
<reference evidence="4 5" key="1">
    <citation type="submission" date="2018-12" db="EMBL/GenBank/DDBJ databases">
        <title>Genome sequencing of Prevotella sp. KCOM 3155 (= JS262).</title>
        <authorList>
            <person name="Kook J.-K."/>
            <person name="Park S.-N."/>
            <person name="Lim Y.K."/>
        </authorList>
    </citation>
    <scope>NUCLEOTIDE SEQUENCE [LARGE SCALE GENOMIC DNA]</scope>
    <source>
        <strain evidence="4 5">KCOM 3155</strain>
    </source>
</reference>
<dbReference type="SUPFAM" id="SSF48239">
    <property type="entry name" value="Terpenoid cyclases/Protein prenyltransferases"/>
    <property type="match status" value="1"/>
</dbReference>
<evidence type="ECO:0000313" key="4">
    <source>
        <dbReference type="EMBL" id="RUL59687.1"/>
    </source>
</evidence>
<dbReference type="SUPFAM" id="SSF49464">
    <property type="entry name" value="Carboxypeptidase regulatory domain-like"/>
    <property type="match status" value="1"/>
</dbReference>
<dbReference type="Proteomes" id="UP000278983">
    <property type="component" value="Unassembled WGS sequence"/>
</dbReference>
<proteinExistence type="inferred from homology"/>
<dbReference type="GO" id="GO:0004866">
    <property type="term" value="F:endopeptidase inhibitor activity"/>
    <property type="evidence" value="ECO:0007669"/>
    <property type="project" value="InterPro"/>
</dbReference>
<feature type="chain" id="PRO_5018689372" description="Alpha-2-macroglobulin domain-containing protein" evidence="2">
    <location>
        <begin position="20"/>
        <end position="1912"/>
    </location>
</feature>
<dbReference type="PANTHER" id="PTHR40094">
    <property type="entry name" value="ALPHA-2-MACROGLOBULIN HOMOLOG"/>
    <property type="match status" value="1"/>
</dbReference>
<evidence type="ECO:0000313" key="5">
    <source>
        <dbReference type="Proteomes" id="UP000278983"/>
    </source>
</evidence>